<name>A0A8H3V0W4_VENIN</name>
<dbReference type="InterPro" id="IPR011009">
    <property type="entry name" value="Kinase-like_dom_sf"/>
</dbReference>
<accession>A0A8H3V0W4</accession>
<evidence type="ECO:0000313" key="4">
    <source>
        <dbReference type="Proteomes" id="UP000447873"/>
    </source>
</evidence>
<comment type="caution">
    <text evidence="3">The sequence shown here is derived from an EMBL/GenBank/DDBJ whole genome shotgun (WGS) entry which is preliminary data.</text>
</comment>
<evidence type="ECO:0000256" key="1">
    <source>
        <dbReference type="SAM" id="Coils"/>
    </source>
</evidence>
<dbReference type="Gene3D" id="1.10.510.10">
    <property type="entry name" value="Transferase(Phosphotransferase) domain 1"/>
    <property type="match status" value="1"/>
</dbReference>
<dbReference type="Proteomes" id="UP000447873">
    <property type="component" value="Unassembled WGS sequence"/>
</dbReference>
<dbReference type="SUPFAM" id="SSF56112">
    <property type="entry name" value="Protein kinase-like (PK-like)"/>
    <property type="match status" value="1"/>
</dbReference>
<dbReference type="EMBL" id="WNWS01000130">
    <property type="protein sequence ID" value="KAE9978738.1"/>
    <property type="molecule type" value="Genomic_DNA"/>
</dbReference>
<proteinExistence type="predicted"/>
<organism evidence="3 4">
    <name type="scientific">Venturia inaequalis</name>
    <name type="common">Apple scab fungus</name>
    <dbReference type="NCBI Taxonomy" id="5025"/>
    <lineage>
        <taxon>Eukaryota</taxon>
        <taxon>Fungi</taxon>
        <taxon>Dikarya</taxon>
        <taxon>Ascomycota</taxon>
        <taxon>Pezizomycotina</taxon>
        <taxon>Dothideomycetes</taxon>
        <taxon>Pleosporomycetidae</taxon>
        <taxon>Venturiales</taxon>
        <taxon>Venturiaceae</taxon>
        <taxon>Venturia</taxon>
    </lineage>
</organism>
<dbReference type="AlphaFoldDB" id="A0A8H3V0W4"/>
<sequence>MQSFEDLDFNDEQDKENCLKLLWKMIRVDPKERSSAEELLKEAWLQDDENEELVNTLQPNEGAIKQPSHMSASPARRSTPFQSDLPTPPPSSAANPLMVLDMGNELVHPPIPPRSSECNLVEPAVDSQTKPPLSPDKIAQNDQKIEEEQNFLQQIQESKKKLDQSRHEQELRLLTKQNDTILGELGQEKQKFQNLKQNLKARDAIIVEKNKKVAEPVATASTKQMQRFKQHTLKLRAEQSYQAEIKLLKHEVELQMELLTQKVGYIESKLDQIIEEQSKAQDIIMIAKENGLAKVEDKSKLQNIEIMRANMIEPVPLPSKAETGLPGANAAMAKVEDSTMDLSLVLLGTALLVACPKETFLVAAISAAVCGLLKVVREI</sequence>
<protein>
    <recommendedName>
        <fullName evidence="5">Protein kinase domain-containing protein</fullName>
    </recommendedName>
</protein>
<evidence type="ECO:0008006" key="5">
    <source>
        <dbReference type="Google" id="ProtNLM"/>
    </source>
</evidence>
<evidence type="ECO:0000313" key="3">
    <source>
        <dbReference type="EMBL" id="KAE9978738.1"/>
    </source>
</evidence>
<reference evidence="3 4" key="1">
    <citation type="submission" date="2018-12" db="EMBL/GenBank/DDBJ databases">
        <title>Venturia inaequalis Genome Resource.</title>
        <authorList>
            <person name="Lichtner F.J."/>
        </authorList>
    </citation>
    <scope>NUCLEOTIDE SEQUENCE [LARGE SCALE GENOMIC DNA]</scope>
    <source>
        <strain evidence="3 4">120213</strain>
    </source>
</reference>
<feature type="region of interest" description="Disordered" evidence="2">
    <location>
        <begin position="58"/>
        <end position="93"/>
    </location>
</feature>
<evidence type="ECO:0000256" key="2">
    <source>
        <dbReference type="SAM" id="MobiDB-lite"/>
    </source>
</evidence>
<feature type="coiled-coil region" evidence="1">
    <location>
        <begin position="145"/>
        <end position="202"/>
    </location>
</feature>
<gene>
    <name evidence="3" type="ORF">EG328_001336</name>
</gene>
<keyword evidence="1" id="KW-0175">Coiled coil</keyword>